<keyword evidence="1" id="KW-0472">Membrane</keyword>
<dbReference type="InterPro" id="IPR021202">
    <property type="entry name" value="Rv3654c-like"/>
</dbReference>
<protein>
    <submittedName>
        <fullName evidence="2">Secretion/DNA translocation related TadE-like protein</fullName>
    </submittedName>
</protein>
<evidence type="ECO:0000313" key="2">
    <source>
        <dbReference type="EMBL" id="ROR54376.1"/>
    </source>
</evidence>
<dbReference type="Proteomes" id="UP000275749">
    <property type="component" value="Unassembled WGS sequence"/>
</dbReference>
<evidence type="ECO:0000313" key="3">
    <source>
        <dbReference type="Proteomes" id="UP000275749"/>
    </source>
</evidence>
<feature type="transmembrane region" description="Helical" evidence="1">
    <location>
        <begin position="12"/>
        <end position="37"/>
    </location>
</feature>
<dbReference type="EMBL" id="RKHG01000001">
    <property type="protein sequence ID" value="ROR54376.1"/>
    <property type="molecule type" value="Genomic_DNA"/>
</dbReference>
<evidence type="ECO:0000256" key="1">
    <source>
        <dbReference type="SAM" id="Phobius"/>
    </source>
</evidence>
<accession>A0A3N1ZUA3</accession>
<dbReference type="RefSeq" id="WP_094765193.1">
    <property type="nucleotide sequence ID" value="NZ_RKHG01000001.1"/>
</dbReference>
<keyword evidence="1" id="KW-1133">Transmembrane helix</keyword>
<dbReference type="NCBIfam" id="TIGR03816">
    <property type="entry name" value="tadE_like_DECH"/>
    <property type="match status" value="1"/>
</dbReference>
<dbReference type="AlphaFoldDB" id="A0A3N1ZUA3"/>
<proteinExistence type="predicted"/>
<comment type="caution">
    <text evidence="2">The sequence shown here is derived from an EMBL/GenBank/DDBJ whole genome shotgun (WGS) entry which is preliminary data.</text>
</comment>
<organism evidence="2 3">
    <name type="scientific">Luteococcus japonicus</name>
    <dbReference type="NCBI Taxonomy" id="33984"/>
    <lineage>
        <taxon>Bacteria</taxon>
        <taxon>Bacillati</taxon>
        <taxon>Actinomycetota</taxon>
        <taxon>Actinomycetes</taxon>
        <taxon>Propionibacteriales</taxon>
        <taxon>Propionibacteriaceae</taxon>
        <taxon>Luteococcus</taxon>
    </lineage>
</organism>
<gene>
    <name evidence="2" type="ORF">EDD41_1579</name>
</gene>
<reference evidence="2 3" key="1">
    <citation type="submission" date="2018-11" db="EMBL/GenBank/DDBJ databases">
        <title>Sequencing the genomes of 1000 actinobacteria strains.</title>
        <authorList>
            <person name="Klenk H.-P."/>
        </authorList>
    </citation>
    <scope>NUCLEOTIDE SEQUENCE [LARGE SCALE GENOMIC DNA]</scope>
    <source>
        <strain evidence="2 3">DSM 10546</strain>
    </source>
</reference>
<keyword evidence="1" id="KW-0812">Transmembrane</keyword>
<sequence>MRRSRPGERGSGTALTGAMALLLCAAMLLGVWIAGWIGSVHRARAAADLAALAGAQAHVRSAEACPAASTVARANDATLVRCHIEGDRRDFQVVVAVRSQLTPAVAGAERWVVEEAIAGSLPREQP</sequence>
<name>A0A3N1ZUA3_9ACTN</name>